<dbReference type="AlphaFoldDB" id="A0A7I8CZP4"/>
<feature type="coiled-coil region" evidence="1">
    <location>
        <begin position="9"/>
        <end position="57"/>
    </location>
</feature>
<sequence length="125" mass="14368">MDPELKELLSQLIGRFDKMENRMDSLEQTVAQTNSRLDALEENTTQMNNRLSTLEQTVTRIDLRLENEIGPTVQLLLENQAANHTKLDKLPPMEEKLDDVHSRVQVIEDVVTDHSQTIKAFKQAK</sequence>
<keyword evidence="1" id="KW-0175">Coiled coil</keyword>
<name>A0A7I8CZP4_9FIRM</name>
<organism evidence="2 3">
    <name type="scientific">Solibaculum mannosilyticum</name>
    <dbReference type="NCBI Taxonomy" id="2780922"/>
    <lineage>
        <taxon>Bacteria</taxon>
        <taxon>Bacillati</taxon>
        <taxon>Bacillota</taxon>
        <taxon>Clostridia</taxon>
        <taxon>Eubacteriales</taxon>
        <taxon>Oscillospiraceae</taxon>
        <taxon>Solibaculum</taxon>
    </lineage>
</organism>
<dbReference type="RefSeq" id="WP_090266463.1">
    <property type="nucleotide sequence ID" value="NZ_AP023321.1"/>
</dbReference>
<dbReference type="Gene3D" id="1.20.5.340">
    <property type="match status" value="1"/>
</dbReference>
<evidence type="ECO:0000256" key="1">
    <source>
        <dbReference type="SAM" id="Coils"/>
    </source>
</evidence>
<dbReference type="SUPFAM" id="SSF57997">
    <property type="entry name" value="Tropomyosin"/>
    <property type="match status" value="1"/>
</dbReference>
<dbReference type="EMBL" id="AP023321">
    <property type="protein sequence ID" value="BCI59978.1"/>
    <property type="molecule type" value="Genomic_DNA"/>
</dbReference>
<dbReference type="KEGG" id="sman:C12CBH8_06170"/>
<proteinExistence type="predicted"/>
<protein>
    <submittedName>
        <fullName evidence="2">Uncharacterized protein</fullName>
    </submittedName>
</protein>
<evidence type="ECO:0000313" key="2">
    <source>
        <dbReference type="EMBL" id="BCI59978.1"/>
    </source>
</evidence>
<keyword evidence="3" id="KW-1185">Reference proteome</keyword>
<dbReference type="Proteomes" id="UP000593890">
    <property type="component" value="Chromosome"/>
</dbReference>
<reference evidence="3" key="1">
    <citation type="submission" date="2020-07" db="EMBL/GenBank/DDBJ databases">
        <title>Complete genome sequencing of Clostridia bacterium strain 12CBH8.</title>
        <authorList>
            <person name="Sakamoto M."/>
            <person name="Murakami T."/>
            <person name="Mori H."/>
        </authorList>
    </citation>
    <scope>NUCLEOTIDE SEQUENCE [LARGE SCALE GENOMIC DNA]</scope>
    <source>
        <strain evidence="3">12CBH8</strain>
    </source>
</reference>
<gene>
    <name evidence="2" type="ORF">C12CBH8_06170</name>
</gene>
<evidence type="ECO:0000313" key="3">
    <source>
        <dbReference type="Proteomes" id="UP000593890"/>
    </source>
</evidence>
<accession>A0A7I8CZP4</accession>